<dbReference type="EMBL" id="HACA01009641">
    <property type="protein sequence ID" value="CDW27002.1"/>
    <property type="molecule type" value="Transcribed_RNA"/>
</dbReference>
<protein>
    <submittedName>
        <fullName evidence="1">Uncharacterized protein</fullName>
    </submittedName>
</protein>
<accession>A0A0K2TMZ6</accession>
<proteinExistence type="predicted"/>
<sequence length="18" mass="2143">MHVLTYFSLKTAFNLFIP</sequence>
<evidence type="ECO:0000313" key="1">
    <source>
        <dbReference type="EMBL" id="CDW27002.1"/>
    </source>
</evidence>
<dbReference type="AlphaFoldDB" id="A0A0K2TMZ6"/>
<name>A0A0K2TMZ6_LEPSM</name>
<organism evidence="1">
    <name type="scientific">Lepeophtheirus salmonis</name>
    <name type="common">Salmon louse</name>
    <name type="synonym">Caligus salmonis</name>
    <dbReference type="NCBI Taxonomy" id="72036"/>
    <lineage>
        <taxon>Eukaryota</taxon>
        <taxon>Metazoa</taxon>
        <taxon>Ecdysozoa</taxon>
        <taxon>Arthropoda</taxon>
        <taxon>Crustacea</taxon>
        <taxon>Multicrustacea</taxon>
        <taxon>Hexanauplia</taxon>
        <taxon>Copepoda</taxon>
        <taxon>Siphonostomatoida</taxon>
        <taxon>Caligidae</taxon>
        <taxon>Lepeophtheirus</taxon>
    </lineage>
</organism>
<reference evidence="1" key="1">
    <citation type="submission" date="2014-05" db="EMBL/GenBank/DDBJ databases">
        <authorList>
            <person name="Chronopoulou M."/>
        </authorList>
    </citation>
    <scope>NUCLEOTIDE SEQUENCE</scope>
    <source>
        <tissue evidence="1">Whole organism</tissue>
    </source>
</reference>